<gene>
    <name evidence="2" type="ORF">HDF16_004253</name>
</gene>
<dbReference type="EMBL" id="JACHIP010000006">
    <property type="protein sequence ID" value="MBB5059527.1"/>
    <property type="molecule type" value="Genomic_DNA"/>
</dbReference>
<evidence type="ECO:0000313" key="2">
    <source>
        <dbReference type="EMBL" id="MBB5059527.1"/>
    </source>
</evidence>
<dbReference type="RefSeq" id="WP_184221124.1">
    <property type="nucleotide sequence ID" value="NZ_JACHIP010000006.1"/>
</dbReference>
<evidence type="ECO:0000256" key="1">
    <source>
        <dbReference type="SAM" id="SignalP"/>
    </source>
</evidence>
<feature type="signal peptide" evidence="1">
    <location>
        <begin position="1"/>
        <end position="27"/>
    </location>
</feature>
<keyword evidence="1" id="KW-0732">Signal</keyword>
<organism evidence="2 3">
    <name type="scientific">Granulicella aggregans</name>
    <dbReference type="NCBI Taxonomy" id="474949"/>
    <lineage>
        <taxon>Bacteria</taxon>
        <taxon>Pseudomonadati</taxon>
        <taxon>Acidobacteriota</taxon>
        <taxon>Terriglobia</taxon>
        <taxon>Terriglobales</taxon>
        <taxon>Acidobacteriaceae</taxon>
        <taxon>Granulicella</taxon>
    </lineage>
</organism>
<protein>
    <submittedName>
        <fullName evidence="2">Uncharacterized protein</fullName>
    </submittedName>
</protein>
<sequence>MTRLLPTFALGLSLATVAVAGTPTAFAESESLMTVTVPFSFTANNTAFPAGTYSLRASEHYLRLTNASNGKTSVVITRYDDGTANRGTARLTFHQHSGQTYLAQVWTNGSNLHSELLSHPKPNREIGQANLPDRTFEIATK</sequence>
<comment type="caution">
    <text evidence="2">The sequence shown here is derived from an EMBL/GenBank/DDBJ whole genome shotgun (WGS) entry which is preliminary data.</text>
</comment>
<reference evidence="2 3" key="1">
    <citation type="submission" date="2020-08" db="EMBL/GenBank/DDBJ databases">
        <title>Genomic Encyclopedia of Type Strains, Phase IV (KMG-V): Genome sequencing to study the core and pangenomes of soil and plant-associated prokaryotes.</title>
        <authorList>
            <person name="Whitman W."/>
        </authorList>
    </citation>
    <scope>NUCLEOTIDE SEQUENCE [LARGE SCALE GENOMIC DNA]</scope>
    <source>
        <strain evidence="2 3">M8UP14</strain>
    </source>
</reference>
<proteinExistence type="predicted"/>
<feature type="chain" id="PRO_5031228053" evidence="1">
    <location>
        <begin position="28"/>
        <end position="141"/>
    </location>
</feature>
<accession>A0A7W7ZGN7</accession>
<name>A0A7W7ZGN7_9BACT</name>
<dbReference type="AlphaFoldDB" id="A0A7W7ZGN7"/>
<keyword evidence="3" id="KW-1185">Reference proteome</keyword>
<dbReference type="Proteomes" id="UP000540989">
    <property type="component" value="Unassembled WGS sequence"/>
</dbReference>
<evidence type="ECO:0000313" key="3">
    <source>
        <dbReference type="Proteomes" id="UP000540989"/>
    </source>
</evidence>